<dbReference type="GO" id="GO:0004806">
    <property type="term" value="F:triacylglycerol lipase activity"/>
    <property type="evidence" value="ECO:0007669"/>
    <property type="project" value="TreeGrafter"/>
</dbReference>
<dbReference type="Gene3D" id="3.40.50.1820">
    <property type="entry name" value="alpha/beta hydrolase"/>
    <property type="match status" value="1"/>
</dbReference>
<comment type="caution">
    <text evidence="3">The sequence shown here is derived from an EMBL/GenBank/DDBJ whole genome shotgun (WGS) entry which is preliminary data.</text>
</comment>
<dbReference type="EMBL" id="MU007117">
    <property type="protein sequence ID" value="KAF2419699.1"/>
    <property type="molecule type" value="Genomic_DNA"/>
</dbReference>
<dbReference type="PANTHER" id="PTHR23025">
    <property type="entry name" value="TRIACYLGLYCEROL LIPASE"/>
    <property type="match status" value="1"/>
</dbReference>
<evidence type="ECO:0000256" key="1">
    <source>
        <dbReference type="SAM" id="MobiDB-lite"/>
    </source>
</evidence>
<dbReference type="GO" id="GO:0004771">
    <property type="term" value="F:sterol ester esterase activity"/>
    <property type="evidence" value="ECO:0007669"/>
    <property type="project" value="TreeGrafter"/>
</dbReference>
<evidence type="ECO:0000313" key="3">
    <source>
        <dbReference type="EMBL" id="KAF2419699.1"/>
    </source>
</evidence>
<reference evidence="3" key="1">
    <citation type="journal article" date="2020" name="Stud. Mycol.">
        <title>101 Dothideomycetes genomes: a test case for predicting lifestyles and emergence of pathogens.</title>
        <authorList>
            <person name="Haridas S."/>
            <person name="Albert R."/>
            <person name="Binder M."/>
            <person name="Bloem J."/>
            <person name="Labutti K."/>
            <person name="Salamov A."/>
            <person name="Andreopoulos B."/>
            <person name="Baker S."/>
            <person name="Barry K."/>
            <person name="Bills G."/>
            <person name="Bluhm B."/>
            <person name="Cannon C."/>
            <person name="Castanera R."/>
            <person name="Culley D."/>
            <person name="Daum C."/>
            <person name="Ezra D."/>
            <person name="Gonzalez J."/>
            <person name="Henrissat B."/>
            <person name="Kuo A."/>
            <person name="Liang C."/>
            <person name="Lipzen A."/>
            <person name="Lutzoni F."/>
            <person name="Magnuson J."/>
            <person name="Mondo S."/>
            <person name="Nolan M."/>
            <person name="Ohm R."/>
            <person name="Pangilinan J."/>
            <person name="Park H.-J."/>
            <person name="Ramirez L."/>
            <person name="Alfaro M."/>
            <person name="Sun H."/>
            <person name="Tritt A."/>
            <person name="Yoshinaga Y."/>
            <person name="Zwiers L.-H."/>
            <person name="Turgeon B."/>
            <person name="Goodwin S."/>
            <person name="Spatafora J."/>
            <person name="Crous P."/>
            <person name="Grigoriev I."/>
        </authorList>
    </citation>
    <scope>NUCLEOTIDE SEQUENCE</scope>
    <source>
        <strain evidence="3">CBS 130266</strain>
    </source>
</reference>
<dbReference type="PANTHER" id="PTHR23025:SF3">
    <property type="entry name" value="HORMONE-SENSITIVE LIPASE"/>
    <property type="match status" value="1"/>
</dbReference>
<accession>A0A9P4TSW4</accession>
<evidence type="ECO:0000259" key="2">
    <source>
        <dbReference type="Pfam" id="PF07859"/>
    </source>
</evidence>
<dbReference type="SUPFAM" id="SSF53474">
    <property type="entry name" value="alpha/beta-Hydrolases"/>
    <property type="match status" value="1"/>
</dbReference>
<feature type="compositionally biased region" description="Polar residues" evidence="1">
    <location>
        <begin position="18"/>
        <end position="37"/>
    </location>
</feature>
<dbReference type="AlphaFoldDB" id="A0A9P4TSW4"/>
<keyword evidence="4" id="KW-1185">Reference proteome</keyword>
<dbReference type="GO" id="GO:0019433">
    <property type="term" value="P:triglyceride catabolic process"/>
    <property type="evidence" value="ECO:0007669"/>
    <property type="project" value="TreeGrafter"/>
</dbReference>
<feature type="region of interest" description="Disordered" evidence="1">
    <location>
        <begin position="1"/>
        <end position="37"/>
    </location>
</feature>
<evidence type="ECO:0000313" key="4">
    <source>
        <dbReference type="Proteomes" id="UP000800235"/>
    </source>
</evidence>
<dbReference type="Pfam" id="PF07859">
    <property type="entry name" value="Abhydrolase_3"/>
    <property type="match status" value="1"/>
</dbReference>
<organism evidence="3 4">
    <name type="scientific">Tothia fuscella</name>
    <dbReference type="NCBI Taxonomy" id="1048955"/>
    <lineage>
        <taxon>Eukaryota</taxon>
        <taxon>Fungi</taxon>
        <taxon>Dikarya</taxon>
        <taxon>Ascomycota</taxon>
        <taxon>Pezizomycotina</taxon>
        <taxon>Dothideomycetes</taxon>
        <taxon>Pleosporomycetidae</taxon>
        <taxon>Venturiales</taxon>
        <taxon>Cylindrosympodiaceae</taxon>
        <taxon>Tothia</taxon>
    </lineage>
</organism>
<dbReference type="OrthoDB" id="408631at2759"/>
<proteinExistence type="predicted"/>
<sequence>MFRNTYIDSDFHKEDTHSQQQDTSVGPTTEGNDTFSTSDHAIADEKHAVAVADDDTVPEQTPASCYYRHFDIAKVKLDCELKSIDNAETPLLDSQMLKAFWDNYILEVSVDSIDPYISPLLAPSLAALPPIHIQVAGADPLRDEAIAFFQRLPEDGVEVEMKIYPGMPYAFQGEVLGMKSGDSAMMDFVNYARGRDWGANK</sequence>
<gene>
    <name evidence="3" type="ORF">EJ08DRAFT_683566</name>
</gene>
<feature type="domain" description="Alpha/beta hydrolase fold-3" evidence="2">
    <location>
        <begin position="83"/>
        <end position="172"/>
    </location>
</feature>
<protein>
    <recommendedName>
        <fullName evidence="2">Alpha/beta hydrolase fold-3 domain-containing protein</fullName>
    </recommendedName>
</protein>
<name>A0A9P4TSW4_9PEZI</name>
<dbReference type="InterPro" id="IPR029058">
    <property type="entry name" value="AB_hydrolase_fold"/>
</dbReference>
<dbReference type="GO" id="GO:0005829">
    <property type="term" value="C:cytosol"/>
    <property type="evidence" value="ECO:0007669"/>
    <property type="project" value="TreeGrafter"/>
</dbReference>
<dbReference type="Proteomes" id="UP000800235">
    <property type="component" value="Unassembled WGS sequence"/>
</dbReference>
<dbReference type="InterPro" id="IPR013094">
    <property type="entry name" value="AB_hydrolase_3"/>
</dbReference>